<organism evidence="1 2">
    <name type="scientific">Altererythrobacter epoxidivorans</name>
    <dbReference type="NCBI Taxonomy" id="361183"/>
    <lineage>
        <taxon>Bacteria</taxon>
        <taxon>Pseudomonadati</taxon>
        <taxon>Pseudomonadota</taxon>
        <taxon>Alphaproteobacteria</taxon>
        <taxon>Sphingomonadales</taxon>
        <taxon>Erythrobacteraceae</taxon>
        <taxon>Altererythrobacter</taxon>
    </lineage>
</organism>
<reference evidence="1 2" key="1">
    <citation type="submission" date="2015-09" db="EMBL/GenBank/DDBJ databases">
        <title>Complete genome sequence of a benzo[a]pyrene-degrading bacterium Altererythrobacter epoxidivorans CGMCC 1.7731T.</title>
        <authorList>
            <person name="Li Z."/>
            <person name="Cheng H."/>
            <person name="Huo Y."/>
            <person name="Xu X."/>
        </authorList>
    </citation>
    <scope>NUCLEOTIDE SEQUENCE [LARGE SCALE GENOMIC DNA]</scope>
    <source>
        <strain evidence="1 2">CGMCC 1.7731</strain>
    </source>
</reference>
<dbReference type="PATRIC" id="fig|361183.4.peg.1067"/>
<evidence type="ECO:0000313" key="1">
    <source>
        <dbReference type="EMBL" id="ALE16390.1"/>
    </source>
</evidence>
<name>A0A0M4M3Y9_9SPHN</name>
<sequence length="86" mass="9466">MSVVDDGAIGELITAVGNRQLAGESTSLRQLHKIMEIEQSQALRLASKLVEEGLAELSPAIHDRFESEITLKQPLLRAVRAENRTD</sequence>
<dbReference type="STRING" id="361183.AMC99_01094"/>
<dbReference type="KEGG" id="aep:AMC99_01094"/>
<dbReference type="AlphaFoldDB" id="A0A0M4M3Y9"/>
<dbReference type="Proteomes" id="UP000057938">
    <property type="component" value="Chromosome"/>
</dbReference>
<dbReference type="EMBL" id="CP012669">
    <property type="protein sequence ID" value="ALE16390.1"/>
    <property type="molecule type" value="Genomic_DNA"/>
</dbReference>
<protein>
    <submittedName>
        <fullName evidence="1">Uncharacterized protein</fullName>
    </submittedName>
</protein>
<gene>
    <name evidence="1" type="ORF">AMC99_01094</name>
</gene>
<evidence type="ECO:0000313" key="2">
    <source>
        <dbReference type="Proteomes" id="UP000057938"/>
    </source>
</evidence>
<keyword evidence="2" id="KW-1185">Reference proteome</keyword>
<accession>A0A0M4M3Y9</accession>
<proteinExistence type="predicted"/>